<evidence type="ECO:0000313" key="1">
    <source>
        <dbReference type="EMBL" id="KGO54331.1"/>
    </source>
</evidence>
<comment type="caution">
    <text evidence="1">The sequence shown here is derived from an EMBL/GenBank/DDBJ whole genome shotgun (WGS) entry which is preliminary data.</text>
</comment>
<dbReference type="OrthoDB" id="3700556at2759"/>
<keyword evidence="2" id="KW-1185">Reference proteome</keyword>
<dbReference type="HOGENOM" id="CLU_075384_0_0_1"/>
<reference evidence="1 2" key="1">
    <citation type="journal article" date="2015" name="Mol. Plant Microbe Interact.">
        <title>Genome, transcriptome, and functional analyses of Penicillium expansum provide new insights into secondary metabolism and pathogenicity.</title>
        <authorList>
            <person name="Ballester A.R."/>
            <person name="Marcet-Houben M."/>
            <person name="Levin E."/>
            <person name="Sela N."/>
            <person name="Selma-Lazaro C."/>
            <person name="Carmona L."/>
            <person name="Wisniewski M."/>
            <person name="Droby S."/>
            <person name="Gonzalez-Candelas L."/>
            <person name="Gabaldon T."/>
        </authorList>
    </citation>
    <scope>NUCLEOTIDE SEQUENCE [LARGE SCALE GENOMIC DNA]</scope>
    <source>
        <strain evidence="1 2">MD-8</strain>
    </source>
</reference>
<dbReference type="AlphaFoldDB" id="A0A0A2JHQ5"/>
<dbReference type="EMBL" id="JQFZ01000229">
    <property type="protein sequence ID" value="KGO54331.1"/>
    <property type="molecule type" value="Genomic_DNA"/>
</dbReference>
<organism evidence="1 2">
    <name type="scientific">Penicillium expansum</name>
    <name type="common">Blue mold rot fungus</name>
    <dbReference type="NCBI Taxonomy" id="27334"/>
    <lineage>
        <taxon>Eukaryota</taxon>
        <taxon>Fungi</taxon>
        <taxon>Dikarya</taxon>
        <taxon>Ascomycota</taxon>
        <taxon>Pezizomycotina</taxon>
        <taxon>Eurotiomycetes</taxon>
        <taxon>Eurotiomycetidae</taxon>
        <taxon>Eurotiales</taxon>
        <taxon>Aspergillaceae</taxon>
        <taxon>Penicillium</taxon>
    </lineage>
</organism>
<dbReference type="PhylomeDB" id="A0A0A2JHQ5"/>
<dbReference type="GeneID" id="27676513"/>
<sequence length="261" mass="29592">MIRRPREPQPDPITLEISQLLSPLVIFPWGPLAMNYLGVPIVVGNAMFTVRDEDYRLACQKLKDSAFYEIIPDRSIPPEILATLPDPDQAIEEVEKEYQRLDNSTMTFEYPINHRLSGSLQLTLAPNSFANLPIPDITGDVKQDTISTKGYDIYGNICQPLEEALVGSFAKSVIDDQNDENAEFSGWGDRLSTWVAMMCGYLEVNYDILDNCSDERAVKWFSVTYGRIHEERFGPFDRRVSKRLGSGRELPVDMRGNPLPK</sequence>
<protein>
    <submittedName>
        <fullName evidence="1">Uncharacterized protein</fullName>
    </submittedName>
</protein>
<dbReference type="RefSeq" id="XP_016596799.1">
    <property type="nucleotide sequence ID" value="XM_016741094.1"/>
</dbReference>
<name>A0A0A2JHQ5_PENEN</name>
<gene>
    <name evidence="1" type="ORF">PEX2_038190</name>
</gene>
<proteinExistence type="predicted"/>
<accession>A0A0A2JHQ5</accession>
<dbReference type="Proteomes" id="UP000030143">
    <property type="component" value="Unassembled WGS sequence"/>
</dbReference>
<dbReference type="VEuPathDB" id="FungiDB:PEXP_018210"/>
<evidence type="ECO:0000313" key="2">
    <source>
        <dbReference type="Proteomes" id="UP000030143"/>
    </source>
</evidence>